<dbReference type="AlphaFoldDB" id="A0A1J1IFU1"/>
<reference evidence="3 4" key="1">
    <citation type="submission" date="2015-04" db="EMBL/GenBank/DDBJ databases">
        <authorList>
            <person name="Syromyatnikov M.Y."/>
            <person name="Popov V.N."/>
        </authorList>
    </citation>
    <scope>NUCLEOTIDE SEQUENCE [LARGE SCALE GENOMIC DNA]</scope>
</reference>
<protein>
    <submittedName>
        <fullName evidence="3">CLUMA_CG011277, isoform A</fullName>
    </submittedName>
</protein>
<accession>A0A1J1IFU1</accession>
<evidence type="ECO:0000313" key="3">
    <source>
        <dbReference type="EMBL" id="CRK97902.1"/>
    </source>
</evidence>
<keyword evidence="2" id="KW-1133">Transmembrane helix</keyword>
<evidence type="ECO:0000256" key="1">
    <source>
        <dbReference type="SAM" id="MobiDB-lite"/>
    </source>
</evidence>
<name>A0A1J1IFU1_9DIPT</name>
<proteinExistence type="predicted"/>
<feature type="compositionally biased region" description="Acidic residues" evidence="1">
    <location>
        <begin position="60"/>
        <end position="71"/>
    </location>
</feature>
<organism evidence="3 4">
    <name type="scientific">Clunio marinus</name>
    <dbReference type="NCBI Taxonomy" id="568069"/>
    <lineage>
        <taxon>Eukaryota</taxon>
        <taxon>Metazoa</taxon>
        <taxon>Ecdysozoa</taxon>
        <taxon>Arthropoda</taxon>
        <taxon>Hexapoda</taxon>
        <taxon>Insecta</taxon>
        <taxon>Pterygota</taxon>
        <taxon>Neoptera</taxon>
        <taxon>Endopterygota</taxon>
        <taxon>Diptera</taxon>
        <taxon>Nematocera</taxon>
        <taxon>Chironomoidea</taxon>
        <taxon>Chironomidae</taxon>
        <taxon>Clunio</taxon>
    </lineage>
</organism>
<feature type="transmembrane region" description="Helical" evidence="2">
    <location>
        <begin position="122"/>
        <end position="141"/>
    </location>
</feature>
<feature type="region of interest" description="Disordered" evidence="1">
    <location>
        <begin position="89"/>
        <end position="120"/>
    </location>
</feature>
<keyword evidence="2" id="KW-0812">Transmembrane</keyword>
<keyword evidence="4" id="KW-1185">Reference proteome</keyword>
<evidence type="ECO:0000313" key="4">
    <source>
        <dbReference type="Proteomes" id="UP000183832"/>
    </source>
</evidence>
<dbReference type="OrthoDB" id="7782356at2759"/>
<sequence length="142" mass="16294">MTTPPSPSSCNGDVFFNFNDLRNPQTDDFYGSPRIPRRTRSHSLNMPTRVRLSSQGHDMTDDEDDSTEENFSEPANLFHEHYNYMVARENMQEFSGRVPQRKRKKESENPQQDSNKPKEPKFAWPLFALGVLAVGCGLLATR</sequence>
<keyword evidence="2" id="KW-0472">Membrane</keyword>
<gene>
    <name evidence="3" type="ORF">CLUMA_CG011277</name>
</gene>
<feature type="region of interest" description="Disordered" evidence="1">
    <location>
        <begin position="17"/>
        <end position="74"/>
    </location>
</feature>
<dbReference type="EMBL" id="CVRI01000047">
    <property type="protein sequence ID" value="CRK97902.1"/>
    <property type="molecule type" value="Genomic_DNA"/>
</dbReference>
<dbReference type="STRING" id="568069.A0A1J1IFU1"/>
<evidence type="ECO:0000256" key="2">
    <source>
        <dbReference type="SAM" id="Phobius"/>
    </source>
</evidence>
<dbReference type="Proteomes" id="UP000183832">
    <property type="component" value="Unassembled WGS sequence"/>
</dbReference>
<feature type="compositionally biased region" description="Polar residues" evidence="1">
    <location>
        <begin position="42"/>
        <end position="57"/>
    </location>
</feature>